<keyword evidence="1" id="KW-1133">Transmembrane helix</keyword>
<dbReference type="PROSITE" id="PS50885">
    <property type="entry name" value="HAMP"/>
    <property type="match status" value="1"/>
</dbReference>
<feature type="transmembrane region" description="Helical" evidence="1">
    <location>
        <begin position="288"/>
        <end position="310"/>
    </location>
</feature>
<dbReference type="Proteomes" id="UP000245362">
    <property type="component" value="Unassembled WGS sequence"/>
</dbReference>
<dbReference type="AlphaFoldDB" id="A0A2U3B9H4"/>
<evidence type="ECO:0000259" key="2">
    <source>
        <dbReference type="PROSITE" id="PS50885"/>
    </source>
</evidence>
<dbReference type="PROSITE" id="PS50887">
    <property type="entry name" value="GGDEF"/>
    <property type="match status" value="1"/>
</dbReference>
<dbReference type="PANTHER" id="PTHR46663">
    <property type="entry name" value="DIGUANYLATE CYCLASE DGCT-RELATED"/>
    <property type="match status" value="1"/>
</dbReference>
<evidence type="ECO:0000256" key="1">
    <source>
        <dbReference type="SAM" id="Phobius"/>
    </source>
</evidence>
<dbReference type="GO" id="GO:0007165">
    <property type="term" value="P:signal transduction"/>
    <property type="evidence" value="ECO:0007669"/>
    <property type="project" value="InterPro"/>
</dbReference>
<organism evidence="4 5">
    <name type="scientific">Vibrio albus</name>
    <dbReference type="NCBI Taxonomy" id="2200953"/>
    <lineage>
        <taxon>Bacteria</taxon>
        <taxon>Pseudomonadati</taxon>
        <taxon>Pseudomonadota</taxon>
        <taxon>Gammaproteobacteria</taxon>
        <taxon>Vibrionales</taxon>
        <taxon>Vibrionaceae</taxon>
        <taxon>Vibrio</taxon>
    </lineage>
</organism>
<dbReference type="EMBL" id="QFWT01000005">
    <property type="protein sequence ID" value="PWI33364.1"/>
    <property type="molecule type" value="Genomic_DNA"/>
</dbReference>
<dbReference type="Gene3D" id="3.30.70.270">
    <property type="match status" value="1"/>
</dbReference>
<dbReference type="RefSeq" id="WP_109319948.1">
    <property type="nucleotide sequence ID" value="NZ_QFWT01000005.1"/>
</dbReference>
<dbReference type="NCBIfam" id="TIGR00254">
    <property type="entry name" value="GGDEF"/>
    <property type="match status" value="1"/>
</dbReference>
<evidence type="ECO:0000259" key="3">
    <source>
        <dbReference type="PROSITE" id="PS50887"/>
    </source>
</evidence>
<dbReference type="SMART" id="SM00267">
    <property type="entry name" value="GGDEF"/>
    <property type="match status" value="1"/>
</dbReference>
<gene>
    <name evidence="4" type="ORF">DI392_10945</name>
</gene>
<evidence type="ECO:0000313" key="5">
    <source>
        <dbReference type="Proteomes" id="UP000245362"/>
    </source>
</evidence>
<dbReference type="GO" id="GO:0016020">
    <property type="term" value="C:membrane"/>
    <property type="evidence" value="ECO:0007669"/>
    <property type="project" value="InterPro"/>
</dbReference>
<dbReference type="SMART" id="SM00304">
    <property type="entry name" value="HAMP"/>
    <property type="match status" value="1"/>
</dbReference>
<name>A0A2U3B9H4_9VIBR</name>
<dbReference type="InterPro" id="IPR000160">
    <property type="entry name" value="GGDEF_dom"/>
</dbReference>
<keyword evidence="1" id="KW-0812">Transmembrane</keyword>
<dbReference type="Pfam" id="PF00990">
    <property type="entry name" value="GGDEF"/>
    <property type="match status" value="2"/>
</dbReference>
<feature type="domain" description="GGDEF" evidence="3">
    <location>
        <begin position="403"/>
        <end position="522"/>
    </location>
</feature>
<dbReference type="InterPro" id="IPR043128">
    <property type="entry name" value="Rev_trsase/Diguanyl_cyclase"/>
</dbReference>
<dbReference type="InterPro" id="IPR003660">
    <property type="entry name" value="HAMP_dom"/>
</dbReference>
<keyword evidence="5" id="KW-1185">Reference proteome</keyword>
<proteinExistence type="predicted"/>
<evidence type="ECO:0008006" key="6">
    <source>
        <dbReference type="Google" id="ProtNLM"/>
    </source>
</evidence>
<dbReference type="CDD" id="cd01949">
    <property type="entry name" value="GGDEF"/>
    <property type="match status" value="1"/>
</dbReference>
<reference evidence="4 5" key="1">
    <citation type="submission" date="2018-05" db="EMBL/GenBank/DDBJ databases">
        <title>Vibrio limimaris sp. nov., isolated from marine sediment.</title>
        <authorList>
            <person name="Li C.-M."/>
        </authorList>
    </citation>
    <scope>NUCLEOTIDE SEQUENCE [LARGE SCALE GENOMIC DNA]</scope>
    <source>
        <strain evidence="4 5">E4404</strain>
    </source>
</reference>
<dbReference type="OrthoDB" id="5790209at2"/>
<protein>
    <recommendedName>
        <fullName evidence="6">Diguanylate cyclase</fullName>
    </recommendedName>
</protein>
<sequence>MRLNSKVSLTIIPLVTIPLLLVGVYSYYLLWHRNMDTSHAQLEYYIEHLEMHYRDGITETAIALKTLSEDSLLRQYLLTKDESDRYMLMHKPMLAKLHAVQNTNPKLREISLLLPNGYEDLWVSNRNAVNYTEDESGSLFFREIQQQKTAFHTYLGINPDTEKNTFYVSVPIIFRDRTQDTFTTAPKTRGYLAASIDPTDLLFHNIPSPWDQGTTLLTRSNQIYQPYPGEKQILNSDNLIKQLKTLPVNQWTSTTIDDQRVQHFSTKLAQDLIFHAYIPENVLLASSLSINSFILALAALMLLISIPLMLKLFRNYILTPIETINQAVYQLRTGEEIVEIPKTTSDELNELASAYTYFSHELYRSNQRIHNLAYIDSLTGLPNRTLFQRNLMRAIQYADHEHEILALLYVDLDNFKSVNDNMNHATGDLLLQTIANILRELLRTEDMATRIEYDEAENDQQNNERSNCSRLGGDEFTILLPHLRAPYQAALVAERIMEAINRPIPINEHTVYVTASIGIALW</sequence>
<dbReference type="SUPFAM" id="SSF55073">
    <property type="entry name" value="Nucleotide cyclase"/>
    <property type="match status" value="2"/>
</dbReference>
<dbReference type="InterPro" id="IPR029787">
    <property type="entry name" value="Nucleotide_cyclase"/>
</dbReference>
<keyword evidence="1" id="KW-0472">Membrane</keyword>
<evidence type="ECO:0000313" key="4">
    <source>
        <dbReference type="EMBL" id="PWI33364.1"/>
    </source>
</evidence>
<comment type="caution">
    <text evidence="4">The sequence shown here is derived from an EMBL/GenBank/DDBJ whole genome shotgun (WGS) entry which is preliminary data.</text>
</comment>
<accession>A0A2U3B9H4</accession>
<dbReference type="Gene3D" id="6.10.340.10">
    <property type="match status" value="1"/>
</dbReference>
<feature type="domain" description="HAMP" evidence="2">
    <location>
        <begin position="315"/>
        <end position="367"/>
    </location>
</feature>
<feature type="transmembrane region" description="Helical" evidence="1">
    <location>
        <begin position="7"/>
        <end position="31"/>
    </location>
</feature>
<dbReference type="PANTHER" id="PTHR46663:SF3">
    <property type="entry name" value="SLL0267 PROTEIN"/>
    <property type="match status" value="1"/>
</dbReference>
<dbReference type="InterPro" id="IPR052163">
    <property type="entry name" value="DGC-Regulatory_Protein"/>
</dbReference>